<dbReference type="Pfam" id="PF08246">
    <property type="entry name" value="Inhibitor_I29"/>
    <property type="match status" value="1"/>
</dbReference>
<evidence type="ECO:0008006" key="8">
    <source>
        <dbReference type="Google" id="ProtNLM"/>
    </source>
</evidence>
<dbReference type="SMART" id="SM00645">
    <property type="entry name" value="Pept_C1"/>
    <property type="match status" value="1"/>
</dbReference>
<dbReference type="PROSITE" id="PS00640">
    <property type="entry name" value="THIOL_PROTEASE_ASN"/>
    <property type="match status" value="1"/>
</dbReference>
<organism evidence="7">
    <name type="scientific">Odontella aurita</name>
    <dbReference type="NCBI Taxonomy" id="265563"/>
    <lineage>
        <taxon>Eukaryota</taxon>
        <taxon>Sar</taxon>
        <taxon>Stramenopiles</taxon>
        <taxon>Ochrophyta</taxon>
        <taxon>Bacillariophyta</taxon>
        <taxon>Mediophyceae</taxon>
        <taxon>Biddulphiophycidae</taxon>
        <taxon>Eupodiscales</taxon>
        <taxon>Odontellaceae</taxon>
        <taxon>Odontella</taxon>
    </lineage>
</organism>
<reference evidence="7" key="1">
    <citation type="submission" date="2021-01" db="EMBL/GenBank/DDBJ databases">
        <authorList>
            <person name="Corre E."/>
            <person name="Pelletier E."/>
            <person name="Niang G."/>
            <person name="Scheremetjew M."/>
            <person name="Finn R."/>
            <person name="Kale V."/>
            <person name="Holt S."/>
            <person name="Cochrane G."/>
            <person name="Meng A."/>
            <person name="Brown T."/>
            <person name="Cohen L."/>
        </authorList>
    </citation>
    <scope>NUCLEOTIDE SEQUENCE</scope>
    <source>
        <strain evidence="7">Isolate 1302-5</strain>
    </source>
</reference>
<evidence type="ECO:0000256" key="3">
    <source>
        <dbReference type="ARBA" id="ARBA00023157"/>
    </source>
</evidence>
<sequence length="450" mass="48538">MRSSTSIIIRLLLVAAAAPQATTRAAAPHSHDLDSSYTFEQYVRDFEKGYQRGSDEWTRREQIFLANLETILAHNTLFYGAVKEKKVGHALGVNHLADLNPSELPLGYDKDRLPSWRAPSGEVPVSTSRRRIDERHKKDLPFDVDPVSSLPTHVDWREKGVVTTVKDQGGCGSCWAFASVAVLESHVALKTGTLFDLSPQELVSCVPNPHHCGGAGGCSGSTAEIAFDFVAEEGHGMVQEYQYGYTSYYGKDGNCTILNHVTIGNRALTAAVGALRGGTDGQGSDSRKIKGAVATIDGYAVVPTNDYAVLMNAIAKEGPIAVAVAASNWALYERGVAYWDLSQGGKSTDLNHAVVLVGYGTDEDTGEDYWLVRNSWRPTWGEGGYIRLKRVDPSTMDNPDDNCGVDTTPLDGMACETDENGNPPPKAVKVCGASGILYDGVIPIGGRRLM</sequence>
<dbReference type="PRINTS" id="PR00705">
    <property type="entry name" value="PAPAIN"/>
</dbReference>
<dbReference type="SUPFAM" id="SSF54001">
    <property type="entry name" value="Cysteine proteinases"/>
    <property type="match status" value="1"/>
</dbReference>
<dbReference type="SMART" id="SM00848">
    <property type="entry name" value="Inhibitor_I29"/>
    <property type="match status" value="1"/>
</dbReference>
<evidence type="ECO:0000256" key="1">
    <source>
        <dbReference type="ARBA" id="ARBA00008455"/>
    </source>
</evidence>
<feature type="domain" description="Cathepsin propeptide inhibitor" evidence="6">
    <location>
        <begin position="39"/>
        <end position="104"/>
    </location>
</feature>
<dbReference type="CDD" id="cd02248">
    <property type="entry name" value="Peptidase_C1A"/>
    <property type="match status" value="1"/>
</dbReference>
<dbReference type="PROSITE" id="PS00639">
    <property type="entry name" value="THIOL_PROTEASE_HIS"/>
    <property type="match status" value="1"/>
</dbReference>
<evidence type="ECO:0000256" key="4">
    <source>
        <dbReference type="SAM" id="SignalP"/>
    </source>
</evidence>
<dbReference type="InterPro" id="IPR000169">
    <property type="entry name" value="Pept_cys_AS"/>
</dbReference>
<dbReference type="Pfam" id="PF00112">
    <property type="entry name" value="Peptidase_C1"/>
    <property type="match status" value="1"/>
</dbReference>
<keyword evidence="3" id="KW-1015">Disulfide bond</keyword>
<dbReference type="InterPro" id="IPR013128">
    <property type="entry name" value="Peptidase_C1A"/>
</dbReference>
<dbReference type="InterPro" id="IPR038765">
    <property type="entry name" value="Papain-like_cys_pep_sf"/>
</dbReference>
<dbReference type="InterPro" id="IPR013201">
    <property type="entry name" value="Prot_inhib_I29"/>
</dbReference>
<dbReference type="AlphaFoldDB" id="A0A7S4IXT0"/>
<dbReference type="EMBL" id="HBKQ01024566">
    <property type="protein sequence ID" value="CAE2242619.1"/>
    <property type="molecule type" value="Transcribed_RNA"/>
</dbReference>
<dbReference type="PROSITE" id="PS00139">
    <property type="entry name" value="THIOL_PROTEASE_CYS"/>
    <property type="match status" value="1"/>
</dbReference>
<dbReference type="InterPro" id="IPR000668">
    <property type="entry name" value="Peptidase_C1A_C"/>
</dbReference>
<comment type="similarity">
    <text evidence="1">Belongs to the peptidase C1 family.</text>
</comment>
<proteinExistence type="inferred from homology"/>
<evidence type="ECO:0000256" key="2">
    <source>
        <dbReference type="ARBA" id="ARBA00023145"/>
    </source>
</evidence>
<dbReference type="InterPro" id="IPR025660">
    <property type="entry name" value="Pept_his_AS"/>
</dbReference>
<dbReference type="PANTHER" id="PTHR12411">
    <property type="entry name" value="CYSTEINE PROTEASE FAMILY C1-RELATED"/>
    <property type="match status" value="1"/>
</dbReference>
<feature type="chain" id="PRO_5031086172" description="Peptidase C1A papain C-terminal domain-containing protein" evidence="4">
    <location>
        <begin position="24"/>
        <end position="450"/>
    </location>
</feature>
<dbReference type="InterPro" id="IPR025661">
    <property type="entry name" value="Pept_asp_AS"/>
</dbReference>
<dbReference type="GO" id="GO:0008234">
    <property type="term" value="F:cysteine-type peptidase activity"/>
    <property type="evidence" value="ECO:0007669"/>
    <property type="project" value="InterPro"/>
</dbReference>
<evidence type="ECO:0000259" key="6">
    <source>
        <dbReference type="SMART" id="SM00848"/>
    </source>
</evidence>
<accession>A0A7S4IXT0</accession>
<feature type="signal peptide" evidence="4">
    <location>
        <begin position="1"/>
        <end position="23"/>
    </location>
</feature>
<dbReference type="InterPro" id="IPR039417">
    <property type="entry name" value="Peptidase_C1A_papain-like"/>
</dbReference>
<keyword evidence="4" id="KW-0732">Signal</keyword>
<name>A0A7S4IXT0_9STRA</name>
<protein>
    <recommendedName>
        <fullName evidence="8">Peptidase C1A papain C-terminal domain-containing protein</fullName>
    </recommendedName>
</protein>
<feature type="domain" description="Peptidase C1A papain C-terminal" evidence="5">
    <location>
        <begin position="150"/>
        <end position="413"/>
    </location>
</feature>
<dbReference type="GO" id="GO:0006508">
    <property type="term" value="P:proteolysis"/>
    <property type="evidence" value="ECO:0007669"/>
    <property type="project" value="InterPro"/>
</dbReference>
<dbReference type="Gene3D" id="3.90.70.10">
    <property type="entry name" value="Cysteine proteinases"/>
    <property type="match status" value="1"/>
</dbReference>
<evidence type="ECO:0000313" key="7">
    <source>
        <dbReference type="EMBL" id="CAE2242619.1"/>
    </source>
</evidence>
<gene>
    <name evidence="7" type="ORF">OAUR00152_LOCUS16768</name>
</gene>
<keyword evidence="2" id="KW-0865">Zymogen</keyword>
<evidence type="ECO:0000259" key="5">
    <source>
        <dbReference type="SMART" id="SM00645"/>
    </source>
</evidence>